<name>A0AC61QKT3_9BACT</name>
<evidence type="ECO:0000313" key="2">
    <source>
        <dbReference type="Proteomes" id="UP000294588"/>
    </source>
</evidence>
<sequence length="314" mass="34365">MSTSDKYFLGIDIGASSVKYGWGNSKVGLQYFNKKELSTKTLPFLKNIISEILNFASDNPIWQKIKAIGIGTPGTIDQNIHQIVGVNPNLPFLVNLNIENLIPENIKIPVYWDNDANLMCFAEAWLRDFKCDIVGITIGSGIGCGFVQKDRIFHGSHGYAMELGHICIIPGGELCSCGRKGCVEAYSSVDGLKRRISLLEIPFSKTESSLNVKDLLYLSAIDSKAKQILEEGLYILAQGITNLIVLLDPEIIVIGGGAMEGSLYDWKKLQKQIIDFMPAINAEHTKIEKALAGNKAGVLGAIILAESINKFVSE</sequence>
<dbReference type="Proteomes" id="UP000294588">
    <property type="component" value="Unassembled WGS sequence"/>
</dbReference>
<accession>A0AC61QKT3</accession>
<proteinExistence type="predicted"/>
<keyword evidence="2" id="KW-1185">Reference proteome</keyword>
<comment type="caution">
    <text evidence="1">The sequence shown here is derived from an EMBL/GenBank/DDBJ whole genome shotgun (WGS) entry which is preliminary data.</text>
</comment>
<organism evidence="1 2">
    <name type="scientific">Candidatus Syntrophosphaera thermopropionivorans</name>
    <dbReference type="NCBI Taxonomy" id="2593015"/>
    <lineage>
        <taxon>Bacteria</taxon>
        <taxon>Pseudomonadati</taxon>
        <taxon>Candidatus Cloacimonadota</taxon>
        <taxon>Candidatus Cloacimonadia</taxon>
        <taxon>Candidatus Cloacimonadales</taxon>
        <taxon>Candidatus Cloacimonadaceae</taxon>
        <taxon>Candidatus Syntrophosphaera</taxon>
    </lineage>
</organism>
<protein>
    <submittedName>
        <fullName evidence="1">ROK family protein</fullName>
    </submittedName>
</protein>
<dbReference type="EMBL" id="SMOG01000001">
    <property type="protein sequence ID" value="TDF74576.1"/>
    <property type="molecule type" value="Genomic_DNA"/>
</dbReference>
<evidence type="ECO:0000313" key="1">
    <source>
        <dbReference type="EMBL" id="TDF74576.1"/>
    </source>
</evidence>
<gene>
    <name evidence="1" type="ORF">E0946_00365</name>
</gene>
<reference evidence="1" key="1">
    <citation type="submission" date="2019-03" db="EMBL/GenBank/DDBJ databases">
        <title>Candidatus Syntrophosphaera thermopropionivorans: a novel player in syntrophic propionate oxidation during anaerobic digestion.</title>
        <authorList>
            <person name="Dyksma S."/>
        </authorList>
    </citation>
    <scope>NUCLEOTIDE SEQUENCE</scope>
    <source>
        <strain evidence="1">W5</strain>
    </source>
</reference>